<reference evidence="2" key="1">
    <citation type="submission" date="2022-06" db="EMBL/GenBank/DDBJ databases">
        <title>Genomic Encyclopedia of Archaeal and Bacterial Type Strains, Phase II (KMG-II): from individual species to whole genera.</title>
        <authorList>
            <person name="Goeker M."/>
        </authorList>
    </citation>
    <scope>NUCLEOTIDE SEQUENCE</scope>
    <source>
        <strain evidence="2">DSM 43935</strain>
    </source>
</reference>
<organism evidence="2 3">
    <name type="scientific">Goodfellowiella coeruleoviolacea</name>
    <dbReference type="NCBI Taxonomy" id="334858"/>
    <lineage>
        <taxon>Bacteria</taxon>
        <taxon>Bacillati</taxon>
        <taxon>Actinomycetota</taxon>
        <taxon>Actinomycetes</taxon>
        <taxon>Pseudonocardiales</taxon>
        <taxon>Pseudonocardiaceae</taxon>
        <taxon>Goodfellowiella</taxon>
    </lineage>
</organism>
<protein>
    <submittedName>
        <fullName evidence="2">Zinc-finger</fullName>
    </submittedName>
</protein>
<keyword evidence="2" id="KW-0479">Metal-binding</keyword>
<comment type="caution">
    <text evidence="2">The sequence shown here is derived from an EMBL/GenBank/DDBJ whole genome shotgun (WGS) entry which is preliminary data.</text>
</comment>
<name>A0AAE3KK66_9PSEU</name>
<keyword evidence="2" id="KW-0863">Zinc-finger</keyword>
<feature type="compositionally biased region" description="Polar residues" evidence="1">
    <location>
        <begin position="86"/>
        <end position="97"/>
    </location>
</feature>
<accession>A0AAE3KK66</accession>
<dbReference type="RefSeq" id="WP_253780628.1">
    <property type="nucleotide sequence ID" value="NZ_JAMTCK010000032.1"/>
</dbReference>
<proteinExistence type="predicted"/>
<dbReference type="InterPro" id="IPR031795">
    <property type="entry name" value="Zf-HC3"/>
</dbReference>
<keyword evidence="3" id="KW-1185">Reference proteome</keyword>
<dbReference type="Pfam" id="PF16827">
    <property type="entry name" value="zf-HC3"/>
    <property type="match status" value="1"/>
</dbReference>
<dbReference type="EMBL" id="JAMTCK010000032">
    <property type="protein sequence ID" value="MCP2170375.1"/>
    <property type="molecule type" value="Genomic_DNA"/>
</dbReference>
<sequence length="97" mass="10625">MTAARHTFRWWPVDGGRHAIPGELQPGQPGETLCHRPFTRSCGEPSKLEWLWPTCLACYDRARGRTHVSRADLGPEPGPHPAGDLSSRSGSWTPAPG</sequence>
<evidence type="ECO:0000256" key="1">
    <source>
        <dbReference type="SAM" id="MobiDB-lite"/>
    </source>
</evidence>
<dbReference type="AlphaFoldDB" id="A0AAE3KK66"/>
<gene>
    <name evidence="2" type="ORF">LX83_007266</name>
</gene>
<evidence type="ECO:0000313" key="3">
    <source>
        <dbReference type="Proteomes" id="UP001206128"/>
    </source>
</evidence>
<keyword evidence="2" id="KW-0862">Zinc</keyword>
<feature type="region of interest" description="Disordered" evidence="1">
    <location>
        <begin position="69"/>
        <end position="97"/>
    </location>
</feature>
<dbReference type="Proteomes" id="UP001206128">
    <property type="component" value="Unassembled WGS sequence"/>
</dbReference>
<evidence type="ECO:0000313" key="2">
    <source>
        <dbReference type="EMBL" id="MCP2170375.1"/>
    </source>
</evidence>
<dbReference type="GO" id="GO:0008270">
    <property type="term" value="F:zinc ion binding"/>
    <property type="evidence" value="ECO:0007669"/>
    <property type="project" value="UniProtKB-KW"/>
</dbReference>